<dbReference type="AlphaFoldDB" id="A0A2A9E143"/>
<proteinExistence type="predicted"/>
<evidence type="ECO:0000313" key="1">
    <source>
        <dbReference type="EMBL" id="PFG31932.1"/>
    </source>
</evidence>
<protein>
    <recommendedName>
        <fullName evidence="3">DNA-binding MarR family transcriptional regulator</fullName>
    </recommendedName>
</protein>
<organism evidence="1 2">
    <name type="scientific">Paramicrobacterium agarici</name>
    <dbReference type="NCBI Taxonomy" id="630514"/>
    <lineage>
        <taxon>Bacteria</taxon>
        <taxon>Bacillati</taxon>
        <taxon>Actinomycetota</taxon>
        <taxon>Actinomycetes</taxon>
        <taxon>Micrococcales</taxon>
        <taxon>Microbacteriaceae</taxon>
        <taxon>Paramicrobacterium</taxon>
    </lineage>
</organism>
<dbReference type="InterPro" id="IPR036390">
    <property type="entry name" value="WH_DNA-bd_sf"/>
</dbReference>
<dbReference type="EMBL" id="PDJE01000001">
    <property type="protein sequence ID" value="PFG31932.1"/>
    <property type="molecule type" value="Genomic_DNA"/>
</dbReference>
<dbReference type="Gene3D" id="1.10.10.10">
    <property type="entry name" value="Winged helix-like DNA-binding domain superfamily/Winged helix DNA-binding domain"/>
    <property type="match status" value="1"/>
</dbReference>
<evidence type="ECO:0008006" key="3">
    <source>
        <dbReference type="Google" id="ProtNLM"/>
    </source>
</evidence>
<reference evidence="1 2" key="1">
    <citation type="submission" date="2017-10" db="EMBL/GenBank/DDBJ databases">
        <title>Sequencing the genomes of 1000 actinobacteria strains.</title>
        <authorList>
            <person name="Klenk H.-P."/>
        </authorList>
    </citation>
    <scope>NUCLEOTIDE SEQUENCE [LARGE SCALE GENOMIC DNA]</scope>
    <source>
        <strain evidence="1 2">DSM 21798</strain>
    </source>
</reference>
<sequence>MTVSIQQLHIDNWTLSNYNSCMHTTTFDRPARPPIGLLLRTLDRLLDERFERTLGIRDISRRQWQLLNTLARRPATSNALTEAVAPFLDTSESAEQHLDPLKQRGLVAVNDDVYELTDAGRRTFDDLAREVQVTRELTVRGLPEGEYERTIATLQRMVENLEPV</sequence>
<name>A0A2A9E143_9MICO</name>
<gene>
    <name evidence="1" type="ORF">ATJ78_2915</name>
</gene>
<dbReference type="SUPFAM" id="SSF46785">
    <property type="entry name" value="Winged helix' DNA-binding domain"/>
    <property type="match status" value="1"/>
</dbReference>
<dbReference type="Proteomes" id="UP000221369">
    <property type="component" value="Unassembled WGS sequence"/>
</dbReference>
<accession>A0A2A9E143</accession>
<keyword evidence="2" id="KW-1185">Reference proteome</keyword>
<evidence type="ECO:0000313" key="2">
    <source>
        <dbReference type="Proteomes" id="UP000221369"/>
    </source>
</evidence>
<comment type="caution">
    <text evidence="1">The sequence shown here is derived from an EMBL/GenBank/DDBJ whole genome shotgun (WGS) entry which is preliminary data.</text>
</comment>
<dbReference type="InterPro" id="IPR036388">
    <property type="entry name" value="WH-like_DNA-bd_sf"/>
</dbReference>